<proteinExistence type="inferred from homology"/>
<evidence type="ECO:0000313" key="7">
    <source>
        <dbReference type="Proteomes" id="UP001187221"/>
    </source>
</evidence>
<dbReference type="Pfam" id="PF02826">
    <property type="entry name" value="2-Hacid_dh_C"/>
    <property type="match status" value="1"/>
</dbReference>
<feature type="domain" description="D-isomer specific 2-hydroxyacid dehydrogenase NAD-binding" evidence="5">
    <location>
        <begin position="105"/>
        <end position="278"/>
    </location>
</feature>
<evidence type="ECO:0000256" key="3">
    <source>
        <dbReference type="RuleBase" id="RU003719"/>
    </source>
</evidence>
<dbReference type="PANTHER" id="PTHR10996">
    <property type="entry name" value="2-HYDROXYACID DEHYDROGENASE-RELATED"/>
    <property type="match status" value="1"/>
</dbReference>
<evidence type="ECO:0000256" key="1">
    <source>
        <dbReference type="ARBA" id="ARBA00023002"/>
    </source>
</evidence>
<evidence type="ECO:0000259" key="4">
    <source>
        <dbReference type="Pfam" id="PF00389"/>
    </source>
</evidence>
<dbReference type="SUPFAM" id="SSF52283">
    <property type="entry name" value="Formate/glycerate dehydrogenase catalytic domain-like"/>
    <property type="match status" value="1"/>
</dbReference>
<evidence type="ECO:0000313" key="6">
    <source>
        <dbReference type="EMBL" id="GMM61391.1"/>
    </source>
</evidence>
<dbReference type="SUPFAM" id="SSF51735">
    <property type="entry name" value="NAD(P)-binding Rossmann-fold domains"/>
    <property type="match status" value="1"/>
</dbReference>
<organism evidence="6 7">
    <name type="scientific">Novosphingobium pituita</name>
    <dbReference type="NCBI Taxonomy" id="3056842"/>
    <lineage>
        <taxon>Bacteria</taxon>
        <taxon>Pseudomonadati</taxon>
        <taxon>Pseudomonadota</taxon>
        <taxon>Alphaproteobacteria</taxon>
        <taxon>Sphingomonadales</taxon>
        <taxon>Sphingomonadaceae</taxon>
        <taxon>Novosphingobium</taxon>
    </lineage>
</organism>
<evidence type="ECO:0000259" key="5">
    <source>
        <dbReference type="Pfam" id="PF02826"/>
    </source>
</evidence>
<sequence>MSKPAILAAAPFPPVTMAALEQAFTVHRLWEGFPGAVAGSIRAMATNALFGTLDAAMMDRLPALGLIANFGVGYDAIDVAAAAARGIVVSNTPGVLDEEVADLTLGLLLATIRRLPQAERHLRAGLWAKGEAFPLSPTLRGRRVGILGLGAIGKAVARRLEGFGVEIAYHGRTRQEGVAYPWYPSALALAGAVDVLVVVVPGGAATAGLVDADVLAALGPQGVLVNVARGSVIDEDALVAALGNGTILAAGLDVFAHEPHVPPALLDLDNVVLLPHIGSGSQATRQAMGQLMIDNLSSWFATGKALTPVPETPQAG</sequence>
<name>A0ABQ6PBG0_9SPHN</name>
<dbReference type="Pfam" id="PF00389">
    <property type="entry name" value="2-Hacid_dh"/>
    <property type="match status" value="1"/>
</dbReference>
<dbReference type="RefSeq" id="WP_317975078.1">
    <property type="nucleotide sequence ID" value="NZ_BTFW01000001.1"/>
</dbReference>
<dbReference type="Proteomes" id="UP001187221">
    <property type="component" value="Unassembled WGS sequence"/>
</dbReference>
<dbReference type="InterPro" id="IPR050223">
    <property type="entry name" value="D-isomer_2-hydroxyacid_DH"/>
</dbReference>
<evidence type="ECO:0000256" key="2">
    <source>
        <dbReference type="ARBA" id="ARBA00023027"/>
    </source>
</evidence>
<dbReference type="InterPro" id="IPR036291">
    <property type="entry name" value="NAD(P)-bd_dom_sf"/>
</dbReference>
<feature type="domain" description="D-isomer specific 2-hydroxyacid dehydrogenase catalytic" evidence="4">
    <location>
        <begin position="52"/>
        <end position="309"/>
    </location>
</feature>
<dbReference type="InterPro" id="IPR006139">
    <property type="entry name" value="D-isomer_2_OHA_DH_cat_dom"/>
</dbReference>
<accession>A0ABQ6PBG0</accession>
<protein>
    <submittedName>
        <fullName evidence="6">2-hydroxyacid dehydrogenase</fullName>
    </submittedName>
</protein>
<comment type="similarity">
    <text evidence="3">Belongs to the D-isomer specific 2-hydroxyacid dehydrogenase family.</text>
</comment>
<dbReference type="PANTHER" id="PTHR10996:SF178">
    <property type="entry name" value="2-HYDROXYACID DEHYDROGENASE YGL185C-RELATED"/>
    <property type="match status" value="1"/>
</dbReference>
<dbReference type="Gene3D" id="3.40.50.720">
    <property type="entry name" value="NAD(P)-binding Rossmann-like Domain"/>
    <property type="match status" value="2"/>
</dbReference>
<dbReference type="InterPro" id="IPR006140">
    <property type="entry name" value="D-isomer_DH_NAD-bd"/>
</dbReference>
<keyword evidence="7" id="KW-1185">Reference proteome</keyword>
<comment type="caution">
    <text evidence="6">The sequence shown here is derived from an EMBL/GenBank/DDBJ whole genome shotgun (WGS) entry which is preliminary data.</text>
</comment>
<dbReference type="CDD" id="cd12156">
    <property type="entry name" value="HPPR"/>
    <property type="match status" value="1"/>
</dbReference>
<keyword evidence="1 3" id="KW-0560">Oxidoreductase</keyword>
<reference evidence="6 7" key="1">
    <citation type="submission" date="2023-06" db="EMBL/GenBank/DDBJ databases">
        <title>Draft genome sequence of Novosphingobium sp. strain IK01.</title>
        <authorList>
            <person name="Hatamoto M."/>
            <person name="Ikarashi T."/>
            <person name="Yamaguchi T."/>
        </authorList>
    </citation>
    <scope>NUCLEOTIDE SEQUENCE [LARGE SCALE GENOMIC DNA]</scope>
    <source>
        <strain evidence="6 7">IK01</strain>
    </source>
</reference>
<dbReference type="EMBL" id="BTFW01000001">
    <property type="protein sequence ID" value="GMM61391.1"/>
    <property type="molecule type" value="Genomic_DNA"/>
</dbReference>
<gene>
    <name evidence="6" type="ORF">NUTIK01_21680</name>
</gene>
<keyword evidence="2" id="KW-0520">NAD</keyword>